<feature type="domain" description="Centromere/kinetochore protein zw10 C-terminal" evidence="2">
    <location>
        <begin position="366"/>
        <end position="431"/>
    </location>
</feature>
<dbReference type="InterPro" id="IPR046362">
    <property type="entry name" value="Zw10/DSL1_C_sf"/>
</dbReference>
<keyword evidence="5" id="KW-1185">Reference proteome</keyword>
<evidence type="ECO:0000259" key="2">
    <source>
        <dbReference type="Pfam" id="PF20666"/>
    </source>
</evidence>
<feature type="domain" description="ZW10 C-terminal helical" evidence="3">
    <location>
        <begin position="525"/>
        <end position="571"/>
    </location>
</feature>
<dbReference type="Pfam" id="PF20666">
    <property type="entry name" value="ZW10_C"/>
    <property type="match status" value="1"/>
</dbReference>
<evidence type="ECO:0000313" key="4">
    <source>
        <dbReference type="EMBL" id="WAR01953.1"/>
    </source>
</evidence>
<dbReference type="Pfam" id="PF22766">
    <property type="entry name" value="ZW10_C2"/>
    <property type="match status" value="1"/>
</dbReference>
<dbReference type="Proteomes" id="UP001164746">
    <property type="component" value="Chromosome 4"/>
</dbReference>
<gene>
    <name evidence="4" type="ORF">MAR_008511</name>
</gene>
<organism evidence="4 5">
    <name type="scientific">Mya arenaria</name>
    <name type="common">Soft-shell clam</name>
    <dbReference type="NCBI Taxonomy" id="6604"/>
    <lineage>
        <taxon>Eukaryota</taxon>
        <taxon>Metazoa</taxon>
        <taxon>Spiralia</taxon>
        <taxon>Lophotrochozoa</taxon>
        <taxon>Mollusca</taxon>
        <taxon>Bivalvia</taxon>
        <taxon>Autobranchia</taxon>
        <taxon>Heteroconchia</taxon>
        <taxon>Euheterodonta</taxon>
        <taxon>Imparidentia</taxon>
        <taxon>Neoheterodontei</taxon>
        <taxon>Myida</taxon>
        <taxon>Myoidea</taxon>
        <taxon>Myidae</taxon>
        <taxon>Mya</taxon>
    </lineage>
</organism>
<dbReference type="PANTHER" id="PTHR12205:SF0">
    <property type="entry name" value="CENTROMERE_KINETOCHORE PROTEIN ZW10 HOMOLOG"/>
    <property type="match status" value="1"/>
</dbReference>
<protein>
    <submittedName>
        <fullName evidence="4">ZW10-like protein</fullName>
    </submittedName>
</protein>
<dbReference type="InterPro" id="IPR055148">
    <property type="entry name" value="ZW10_C_2"/>
</dbReference>
<evidence type="ECO:0000313" key="5">
    <source>
        <dbReference type="Proteomes" id="UP001164746"/>
    </source>
</evidence>
<evidence type="ECO:0000259" key="1">
    <source>
        <dbReference type="Pfam" id="PF20665"/>
    </source>
</evidence>
<dbReference type="PANTHER" id="PTHR12205">
    <property type="entry name" value="CENTROMERE/KINETOCHORE PROTEIN ZW10"/>
    <property type="match status" value="1"/>
</dbReference>
<proteinExistence type="predicted"/>
<dbReference type="Pfam" id="PF20665">
    <property type="entry name" value="Zw10_middle"/>
    <property type="match status" value="1"/>
</dbReference>
<accession>A0ABY7DW64</accession>
<sequence length="587" mass="66506">MSDGVFICWFQIKSQLHKSTVDFENLTGKLEEVNTLMVVLEKLAADNLHMVKALLGQKVFRHEDELSILTAIQQEAAIQTERVISEMFEKWKTLIQWKIPSEKNREEKEVRVVELKINSKGDNVDLLEKVVFGMEKVNVLEEKMKKFGEWLFTHMIKSIVTENRCEVSTSENAAGFVLTLEIRPVEDTGVPVLPQQVFALMDKILRFLNQNVLHVVIGSAASENENPTTLMSILGGHLANKTLDLIVKECLIKAIPGSNKNIEELDKVIIITNEVQKKLIEMNFIESDNAILPDFVQNVNTLFANKKCQELLEMARKLMTTEVHNTVRVSHEKPLGVLPPLVDGAGGKKARKEELAAESPLSVNTFRLPACHISTSIQELMTMAYETLQEASSSSKQCAVQLFCAVRSMFEMFCSVFPIYHKRSLDTLPQFTETINSTFVDLVPQIRRLGSESFIQQLVKQKAQMSEYLSSANGFLNVSEQATFLASEKAIKQVLHQLTHLQNVWMEVLPPSNYRKAIVELQRNVAKWQRFRELDMVLNASMIDISERWAEGKGPLAIAFTANEIKQLIRASVVALVKYMEHCIRSC</sequence>
<dbReference type="Gene3D" id="1.10.357.150">
    <property type="match status" value="2"/>
</dbReference>
<dbReference type="InterPro" id="IPR048344">
    <property type="entry name" value="Zw10_middle"/>
</dbReference>
<feature type="domain" description="Centromere/kinetochore protein zw10 middle" evidence="1">
    <location>
        <begin position="89"/>
        <end position="319"/>
    </location>
</feature>
<dbReference type="EMBL" id="CP111015">
    <property type="protein sequence ID" value="WAR01953.1"/>
    <property type="molecule type" value="Genomic_DNA"/>
</dbReference>
<name>A0ABY7DW64_MYAAR</name>
<dbReference type="InterPro" id="IPR048343">
    <property type="entry name" value="ZW10_C"/>
</dbReference>
<evidence type="ECO:0000259" key="3">
    <source>
        <dbReference type="Pfam" id="PF22766"/>
    </source>
</evidence>
<reference evidence="4" key="1">
    <citation type="submission" date="2022-11" db="EMBL/GenBank/DDBJ databases">
        <title>Centuries of genome instability and evolution in soft-shell clam transmissible cancer (bioRxiv).</title>
        <authorList>
            <person name="Hart S.F.M."/>
            <person name="Yonemitsu M.A."/>
            <person name="Giersch R.M."/>
            <person name="Beal B.F."/>
            <person name="Arriagada G."/>
            <person name="Davis B.W."/>
            <person name="Ostrander E.A."/>
            <person name="Goff S.P."/>
            <person name="Metzger M.J."/>
        </authorList>
    </citation>
    <scope>NUCLEOTIDE SEQUENCE</scope>
    <source>
        <strain evidence="4">MELC-2E11</strain>
        <tissue evidence="4">Siphon/mantle</tissue>
    </source>
</reference>